<keyword evidence="3" id="KW-1185">Reference proteome</keyword>
<evidence type="ECO:0008006" key="4">
    <source>
        <dbReference type="Google" id="ProtNLM"/>
    </source>
</evidence>
<keyword evidence="1" id="KW-0812">Transmembrane</keyword>
<keyword evidence="1" id="KW-1133">Transmembrane helix</keyword>
<evidence type="ECO:0000256" key="1">
    <source>
        <dbReference type="SAM" id="Phobius"/>
    </source>
</evidence>
<organism evidence="2 3">
    <name type="scientific">Rudanella paleaurantiibacter</name>
    <dbReference type="NCBI Taxonomy" id="2614655"/>
    <lineage>
        <taxon>Bacteria</taxon>
        <taxon>Pseudomonadati</taxon>
        <taxon>Bacteroidota</taxon>
        <taxon>Cytophagia</taxon>
        <taxon>Cytophagales</taxon>
        <taxon>Cytophagaceae</taxon>
        <taxon>Rudanella</taxon>
    </lineage>
</organism>
<name>A0A7J5TWT5_9BACT</name>
<keyword evidence="1" id="KW-0472">Membrane</keyword>
<accession>A0A7J5TWT5</accession>
<sequence>MTLTPPFLFIPLLLLGVIQSWFILRNQTLSGSRKAVRAGLNLLLWLVLLAFVWQPIWTRPLDTTHVLLVGNDVPTAVARQVQDSLGLRARVTATDIRLENIDSVTMLGQAFPAPLLARLGNRAVRWVPYEAPGTPTHLHWQSVVRLGEEQTVRGQITVPERQKLAVRFGTQTLDSLWLKPGRQAFTLRFPAVAKGRIETVLQVGSQTTDTVRFFAQAARPLHVQFVLGTPDFETKTLADWLGRQGNRVELSNVLSEGIDATVKINAPTGGRANSSPDLIVTEPALVSQPAVRKAIAEGKAVLVLNLTNPDAEVAAVNRSLGTQWRLRKVSNEATIPAGNGLTALPYQFTPNPRQVAVAGYPIATQRIGGRVAMSLFMETFPLRLSGDSLGYARIWNAVLATLQPIQANNFAAEGPVLAGLRKPLVLNNATGGATRLRVANDTAQLTPSVINNRTLRAQYRFSRSGWQPLADSVEVYVEDSLAAPHERVRAWVQTQNRYGTDLLRTAPSRTQKQDVPDWVWLTALLVCLTALWVEPKF</sequence>
<feature type="transmembrane region" description="Helical" evidence="1">
    <location>
        <begin position="6"/>
        <end position="24"/>
    </location>
</feature>
<gene>
    <name evidence="2" type="ORF">F5984_15730</name>
</gene>
<evidence type="ECO:0000313" key="3">
    <source>
        <dbReference type="Proteomes" id="UP000488299"/>
    </source>
</evidence>
<comment type="caution">
    <text evidence="2">The sequence shown here is derived from an EMBL/GenBank/DDBJ whole genome shotgun (WGS) entry which is preliminary data.</text>
</comment>
<protein>
    <recommendedName>
        <fullName evidence="4">Aerotolerance regulator N-terminal domain-containing protein</fullName>
    </recommendedName>
</protein>
<dbReference type="AlphaFoldDB" id="A0A7J5TWT5"/>
<dbReference type="EMBL" id="WELI01000006">
    <property type="protein sequence ID" value="KAB7729098.1"/>
    <property type="molecule type" value="Genomic_DNA"/>
</dbReference>
<reference evidence="2 3" key="1">
    <citation type="submission" date="2019-10" db="EMBL/GenBank/DDBJ databases">
        <title>Rudanella paleaurantiibacter sp. nov., isolated from sludge.</title>
        <authorList>
            <person name="Xu S.Q."/>
        </authorList>
    </citation>
    <scope>NUCLEOTIDE SEQUENCE [LARGE SCALE GENOMIC DNA]</scope>
    <source>
        <strain evidence="2 3">HX-22-17</strain>
    </source>
</reference>
<proteinExistence type="predicted"/>
<dbReference type="Proteomes" id="UP000488299">
    <property type="component" value="Unassembled WGS sequence"/>
</dbReference>
<feature type="transmembrane region" description="Helical" evidence="1">
    <location>
        <begin position="36"/>
        <end position="57"/>
    </location>
</feature>
<dbReference type="RefSeq" id="WP_152125209.1">
    <property type="nucleotide sequence ID" value="NZ_WELI01000006.1"/>
</dbReference>
<evidence type="ECO:0000313" key="2">
    <source>
        <dbReference type="EMBL" id="KAB7729098.1"/>
    </source>
</evidence>